<comment type="caution">
    <text evidence="1">The sequence shown here is derived from an EMBL/GenBank/DDBJ whole genome shotgun (WGS) entry which is preliminary data.</text>
</comment>
<organism evidence="1">
    <name type="scientific">marine sediment metagenome</name>
    <dbReference type="NCBI Taxonomy" id="412755"/>
    <lineage>
        <taxon>unclassified sequences</taxon>
        <taxon>metagenomes</taxon>
        <taxon>ecological metagenomes</taxon>
    </lineage>
</organism>
<feature type="non-terminal residue" evidence="1">
    <location>
        <position position="1"/>
    </location>
</feature>
<accession>A0A0F8WWG9</accession>
<proteinExistence type="predicted"/>
<dbReference type="EMBL" id="LAZR01066845">
    <property type="protein sequence ID" value="KKK52780.1"/>
    <property type="molecule type" value="Genomic_DNA"/>
</dbReference>
<gene>
    <name evidence="1" type="ORF">LCGC14_3101460</name>
</gene>
<evidence type="ECO:0000313" key="1">
    <source>
        <dbReference type="EMBL" id="KKK52780.1"/>
    </source>
</evidence>
<dbReference type="AlphaFoldDB" id="A0A0F8WWG9"/>
<protein>
    <submittedName>
        <fullName evidence="1">Uncharacterized protein</fullName>
    </submittedName>
</protein>
<name>A0A0F8WWG9_9ZZZZ</name>
<reference evidence="1" key="1">
    <citation type="journal article" date="2015" name="Nature">
        <title>Complex archaea that bridge the gap between prokaryotes and eukaryotes.</title>
        <authorList>
            <person name="Spang A."/>
            <person name="Saw J.H."/>
            <person name="Jorgensen S.L."/>
            <person name="Zaremba-Niedzwiedzka K."/>
            <person name="Martijn J."/>
            <person name="Lind A.E."/>
            <person name="van Eijk R."/>
            <person name="Schleper C."/>
            <person name="Guy L."/>
            <person name="Ettema T.J."/>
        </authorList>
    </citation>
    <scope>NUCLEOTIDE SEQUENCE</scope>
</reference>
<sequence length="283" mass="30187">EWTGAALAGTWNFADSGKVSLTSGNNNDAATFDENTGYDVDMDGFTTLTGKINLTTYNEVNNSINVVFDLDGVPAGNSVNLNDYIDTGLIGSEQNFVIPKADLGLLNESVNRFIITVARTGGAKPTFTLDDIQLEETGASAVFKATTPVGTRYHIRQIRVSLADDISGIVTGSTTTFPTMPGLAYDQILGVSALTNGIVFSRIQKGETKFASTLKQLGDFLSTGYDLVNMISDGTNTYITISVTFPEPIILEGGSDSFMSYTINDNLSGLLQFTAFMLGAIEV</sequence>